<feature type="non-terminal residue" evidence="1">
    <location>
        <position position="1"/>
    </location>
</feature>
<comment type="caution">
    <text evidence="1">The sequence shown here is derived from an EMBL/GenBank/DDBJ whole genome shotgun (WGS) entry which is preliminary data.</text>
</comment>
<dbReference type="Proteomes" id="UP000789860">
    <property type="component" value="Unassembled WGS sequence"/>
</dbReference>
<gene>
    <name evidence="1" type="ORF">SCALOS_LOCUS9800</name>
</gene>
<organism evidence="1 2">
    <name type="scientific">Scutellospora calospora</name>
    <dbReference type="NCBI Taxonomy" id="85575"/>
    <lineage>
        <taxon>Eukaryota</taxon>
        <taxon>Fungi</taxon>
        <taxon>Fungi incertae sedis</taxon>
        <taxon>Mucoromycota</taxon>
        <taxon>Glomeromycotina</taxon>
        <taxon>Glomeromycetes</taxon>
        <taxon>Diversisporales</taxon>
        <taxon>Gigasporaceae</taxon>
        <taxon>Scutellospora</taxon>
    </lineage>
</organism>
<evidence type="ECO:0000313" key="1">
    <source>
        <dbReference type="EMBL" id="CAG8682867.1"/>
    </source>
</evidence>
<protein>
    <submittedName>
        <fullName evidence="1">8280_t:CDS:1</fullName>
    </submittedName>
</protein>
<dbReference type="EMBL" id="CAJVPM010032555">
    <property type="protein sequence ID" value="CAG8682867.1"/>
    <property type="molecule type" value="Genomic_DNA"/>
</dbReference>
<feature type="non-terminal residue" evidence="1">
    <location>
        <position position="82"/>
    </location>
</feature>
<name>A0ACA9NYI6_9GLOM</name>
<proteinExistence type="predicted"/>
<reference evidence="1" key="1">
    <citation type="submission" date="2021-06" db="EMBL/GenBank/DDBJ databases">
        <authorList>
            <person name="Kallberg Y."/>
            <person name="Tangrot J."/>
            <person name="Rosling A."/>
        </authorList>
    </citation>
    <scope>NUCLEOTIDE SEQUENCE</scope>
    <source>
        <strain evidence="1">AU212A</strain>
    </source>
</reference>
<evidence type="ECO:0000313" key="2">
    <source>
        <dbReference type="Proteomes" id="UP000789860"/>
    </source>
</evidence>
<sequence>LTTNFLINLLEKNNIDIGKIWFFKNYQQFSIEYNNERFYFAILNKNIKAFKKNCGELVEYSDSFIEHEHLHFLISNKGFSHH</sequence>
<accession>A0ACA9NYI6</accession>
<keyword evidence="2" id="KW-1185">Reference proteome</keyword>